<evidence type="ECO:0000313" key="2">
    <source>
        <dbReference type="EMBL" id="NEE13790.1"/>
    </source>
</evidence>
<dbReference type="AlphaFoldDB" id="A0A6G3X8E4"/>
<feature type="non-terminal residue" evidence="2">
    <location>
        <position position="1"/>
    </location>
</feature>
<organism evidence="2">
    <name type="scientific">Streptomyces sp. SID7499</name>
    <dbReference type="NCBI Taxonomy" id="2706086"/>
    <lineage>
        <taxon>Bacteria</taxon>
        <taxon>Bacillati</taxon>
        <taxon>Actinomycetota</taxon>
        <taxon>Actinomycetes</taxon>
        <taxon>Kitasatosporales</taxon>
        <taxon>Streptomycetaceae</taxon>
        <taxon>Streptomyces</taxon>
    </lineage>
</organism>
<sequence>GFLGRIVDIGAELFAMSAACVRAEHLRGTGEHGREAYQLADAFCRQARIRVEELFTRLWSNTDDLDRRVVDGVLSGTYTWLEEGVVDPSGEGPWIADATPGPSVRENRHRPVH</sequence>
<evidence type="ECO:0000256" key="1">
    <source>
        <dbReference type="SAM" id="MobiDB-lite"/>
    </source>
</evidence>
<reference evidence="2" key="1">
    <citation type="submission" date="2020-01" db="EMBL/GenBank/DDBJ databases">
        <title>Insect and environment-associated Actinomycetes.</title>
        <authorList>
            <person name="Currrie C."/>
            <person name="Chevrette M."/>
            <person name="Carlson C."/>
            <person name="Stubbendieck R."/>
            <person name="Wendt-Pienkowski E."/>
        </authorList>
    </citation>
    <scope>NUCLEOTIDE SEQUENCE</scope>
    <source>
        <strain evidence="2">SID7499</strain>
    </source>
</reference>
<protein>
    <submittedName>
        <fullName evidence="2">Acyl-CoA dehydrogenase</fullName>
    </submittedName>
</protein>
<dbReference type="Gene3D" id="1.20.140.10">
    <property type="entry name" value="Butyryl-CoA Dehydrogenase, subunit A, domain 3"/>
    <property type="match status" value="1"/>
</dbReference>
<accession>A0A6G3X8E4</accession>
<name>A0A6G3X8E4_9ACTN</name>
<comment type="caution">
    <text evidence="2">The sequence shown here is derived from an EMBL/GenBank/DDBJ whole genome shotgun (WGS) entry which is preliminary data.</text>
</comment>
<dbReference type="EMBL" id="JAAGMN010004785">
    <property type="protein sequence ID" value="NEE13790.1"/>
    <property type="molecule type" value="Genomic_DNA"/>
</dbReference>
<proteinExistence type="predicted"/>
<feature type="region of interest" description="Disordered" evidence="1">
    <location>
        <begin position="89"/>
        <end position="113"/>
    </location>
</feature>
<gene>
    <name evidence="2" type="ORF">G3M58_45965</name>
</gene>